<dbReference type="AlphaFoldDB" id="A0A401GT54"/>
<feature type="domain" description="Mug135-like C-terminal" evidence="3">
    <location>
        <begin position="133"/>
        <end position="213"/>
    </location>
</feature>
<dbReference type="STRING" id="139825.A0A401GT54"/>
<evidence type="ECO:0000256" key="1">
    <source>
        <dbReference type="ARBA" id="ARBA00005788"/>
    </source>
</evidence>
<sequence length="226" mass="25583">MSDSSLTDIEDEDVQNAQPAVLIQLPIEAGLDLPPQTHIPPSDFDICQAKLYEREVEYNYMRRQANNAQFASAIKYKASVVAASDNNAAPAWFNQSMRDLRRDMRRGFQRLRRRLDDTNRRLADTQRTSGKVYNSTNAKGGAVPFVQIPWEDGTYPWGFVHRNQPLPALTSVAVVEGLDGHQSRKIYHGYYPNNDVPENQEERVTAILVAIGCADRSRLVRPDHAE</sequence>
<dbReference type="OrthoDB" id="2803487at2759"/>
<evidence type="ECO:0000259" key="3">
    <source>
        <dbReference type="Pfam" id="PF08593"/>
    </source>
</evidence>
<gene>
    <name evidence="4" type="ORF">SCP_0705370</name>
</gene>
<evidence type="ECO:0000313" key="4">
    <source>
        <dbReference type="EMBL" id="GBE85350.1"/>
    </source>
</evidence>
<dbReference type="InterPro" id="IPR013902">
    <property type="entry name" value="Mug135-like_C"/>
</dbReference>
<dbReference type="RefSeq" id="XP_027616263.1">
    <property type="nucleotide sequence ID" value="XM_027760462.1"/>
</dbReference>
<dbReference type="Pfam" id="PF08593">
    <property type="entry name" value="Mug135_C"/>
    <property type="match status" value="1"/>
</dbReference>
<keyword evidence="5" id="KW-1185">Reference proteome</keyword>
<dbReference type="Proteomes" id="UP000287166">
    <property type="component" value="Unassembled WGS sequence"/>
</dbReference>
<evidence type="ECO:0000313" key="5">
    <source>
        <dbReference type="Proteomes" id="UP000287166"/>
    </source>
</evidence>
<comment type="caution">
    <text evidence="4">The sequence shown here is derived from an EMBL/GenBank/DDBJ whole genome shotgun (WGS) entry which is preliminary data.</text>
</comment>
<feature type="coiled-coil region" evidence="2">
    <location>
        <begin position="101"/>
        <end position="128"/>
    </location>
</feature>
<protein>
    <recommendedName>
        <fullName evidence="3">Mug135-like C-terminal domain-containing protein</fullName>
    </recommendedName>
</protein>
<dbReference type="EMBL" id="BFAD01000007">
    <property type="protein sequence ID" value="GBE85350.1"/>
    <property type="molecule type" value="Genomic_DNA"/>
</dbReference>
<organism evidence="4 5">
    <name type="scientific">Sparassis crispa</name>
    <dbReference type="NCBI Taxonomy" id="139825"/>
    <lineage>
        <taxon>Eukaryota</taxon>
        <taxon>Fungi</taxon>
        <taxon>Dikarya</taxon>
        <taxon>Basidiomycota</taxon>
        <taxon>Agaricomycotina</taxon>
        <taxon>Agaricomycetes</taxon>
        <taxon>Polyporales</taxon>
        <taxon>Sparassidaceae</taxon>
        <taxon>Sparassis</taxon>
    </lineage>
</organism>
<dbReference type="InParanoid" id="A0A401GT54"/>
<reference evidence="4 5" key="1">
    <citation type="journal article" date="2018" name="Sci. Rep.">
        <title>Genome sequence of the cauliflower mushroom Sparassis crispa (Hanabiratake) and its association with beneficial usage.</title>
        <authorList>
            <person name="Kiyama R."/>
            <person name="Furutani Y."/>
            <person name="Kawaguchi K."/>
            <person name="Nakanishi T."/>
        </authorList>
    </citation>
    <scope>NUCLEOTIDE SEQUENCE [LARGE SCALE GENOMIC DNA]</scope>
</reference>
<evidence type="ECO:0000256" key="2">
    <source>
        <dbReference type="SAM" id="Coils"/>
    </source>
</evidence>
<keyword evidence="2" id="KW-0175">Coiled coil</keyword>
<proteinExistence type="inferred from homology"/>
<comment type="similarity">
    <text evidence="1">Belongs to the UPF0612 family.</text>
</comment>
<name>A0A401GT54_9APHY</name>
<accession>A0A401GT54</accession>
<dbReference type="GeneID" id="38782267"/>